<organism evidence="6 7">
    <name type="scientific">Dictyobacter aurantiacus</name>
    <dbReference type="NCBI Taxonomy" id="1936993"/>
    <lineage>
        <taxon>Bacteria</taxon>
        <taxon>Bacillati</taxon>
        <taxon>Chloroflexota</taxon>
        <taxon>Ktedonobacteria</taxon>
        <taxon>Ktedonobacterales</taxon>
        <taxon>Dictyobacteraceae</taxon>
        <taxon>Dictyobacter</taxon>
    </lineage>
</organism>
<dbReference type="Gene3D" id="3.40.50.300">
    <property type="entry name" value="P-loop containing nucleotide triphosphate hydrolases"/>
    <property type="match status" value="2"/>
</dbReference>
<dbReference type="InterPro" id="IPR003593">
    <property type="entry name" value="AAA+_ATPase"/>
</dbReference>
<evidence type="ECO:0000313" key="6">
    <source>
        <dbReference type="EMBL" id="GCE05374.1"/>
    </source>
</evidence>
<dbReference type="Proteomes" id="UP000287224">
    <property type="component" value="Unassembled WGS sequence"/>
</dbReference>
<dbReference type="SMART" id="SM00382">
    <property type="entry name" value="AAA"/>
    <property type="match status" value="1"/>
</dbReference>
<name>A0A401ZES7_9CHLR</name>
<keyword evidence="2 3" id="KW-0067">ATP-binding</keyword>
<accession>A0A401ZES7</accession>
<dbReference type="InterPro" id="IPR002543">
    <property type="entry name" value="FtsK_dom"/>
</dbReference>
<keyword evidence="4" id="KW-1133">Transmembrane helix</keyword>
<dbReference type="CDD" id="cd01127">
    <property type="entry name" value="TrwB_TraG_TraD_VirD4"/>
    <property type="match status" value="1"/>
</dbReference>
<keyword evidence="4" id="KW-0472">Membrane</keyword>
<dbReference type="PANTHER" id="PTHR22683">
    <property type="entry name" value="SPORULATION PROTEIN RELATED"/>
    <property type="match status" value="1"/>
</dbReference>
<evidence type="ECO:0000256" key="1">
    <source>
        <dbReference type="ARBA" id="ARBA00022741"/>
    </source>
</evidence>
<evidence type="ECO:0000256" key="4">
    <source>
        <dbReference type="SAM" id="Phobius"/>
    </source>
</evidence>
<feature type="binding site" evidence="3">
    <location>
        <begin position="598"/>
        <end position="605"/>
    </location>
    <ligand>
        <name>ATP</name>
        <dbReference type="ChEBI" id="CHEBI:30616"/>
    </ligand>
</feature>
<dbReference type="InterPro" id="IPR050206">
    <property type="entry name" value="FtsK/SpoIIIE/SftA"/>
</dbReference>
<dbReference type="GO" id="GO:0003677">
    <property type="term" value="F:DNA binding"/>
    <property type="evidence" value="ECO:0007669"/>
    <property type="project" value="InterPro"/>
</dbReference>
<dbReference type="PANTHER" id="PTHR22683:SF1">
    <property type="entry name" value="TYPE VII SECRETION SYSTEM PROTEIN ESSC"/>
    <property type="match status" value="1"/>
</dbReference>
<feature type="transmembrane region" description="Helical" evidence="4">
    <location>
        <begin position="84"/>
        <end position="105"/>
    </location>
</feature>
<reference evidence="7" key="1">
    <citation type="submission" date="2018-12" db="EMBL/GenBank/DDBJ databases">
        <title>Tengunoibacter tsumagoiensis gen. nov., sp. nov., Dictyobacter kobayashii sp. nov., D. alpinus sp. nov., and D. joshuensis sp. nov. and description of Dictyobacteraceae fam. nov. within the order Ktedonobacterales isolated from Tengu-no-mugimeshi.</title>
        <authorList>
            <person name="Wang C.M."/>
            <person name="Zheng Y."/>
            <person name="Sakai Y."/>
            <person name="Toyoda A."/>
            <person name="Minakuchi Y."/>
            <person name="Abe K."/>
            <person name="Yokota A."/>
            <person name="Yabe S."/>
        </authorList>
    </citation>
    <scope>NUCLEOTIDE SEQUENCE [LARGE SCALE GENOMIC DNA]</scope>
    <source>
        <strain evidence="7">S-27</strain>
    </source>
</reference>
<sequence length="818" mass="92622">MYMHMGMDKLRGVAMSYQQSSSVITRKARVWPELPADIVTLPTPPVLPDLPQSSIYSTIFLSLAGLAVYGYVFTNLNTGEVGFLIIPFIAISSSMAAGSLIVFLVQLVRTLRHRRYLVQHYHAQLQEAEQRLKLLHWHERQAWMELDPPLARFEYKSSVYKHLDVKPLLQYPYSDQNMNLWARQPGDPDFMRVRIGIEQRPATYTIRDQRVEGSISLPARLKSEDNYAKSLLEAYARVFVPLCVDLRQQSPLAIVGPGHKIVLARELMHSIVSQVAYHHSPEDVRIIILAPYSQEVAWQWSSIIPHTLLYDTRLDGAPMPDTYQERTCAIGTAAVMDQLPVISRELNRRALLLDDGQRYSPWPHLLIVVDAFDGPGDLDQPTPTLPAMVIPPSHPTQYRRTRLPDSPLRRPEMALALNRGHQLGVSVLCLCTSRSQMPQTSQLFIDLNEEQPPGALLPASEEKVAGKKKHKKIATDEEDRLMAGIQARVHSLRENPQSARHCLQLDSAGLEDLRSFALRLQSLRAMSTRQIEMRTQVDLSTLFDPPLDLNTYDPFVLWNDPLFRTPRPMFRFPIGLKIGDEIQYLDLHRDGPHGLLIGQTGSGKSELLQTIVLSLAFLYKPTEVNFLLIDHRAGLAWQPFAHLPHTTGFLTNVSSPATIRRFVTMLGAEANRREALLKEGKTLPSLIIIIDEFAEMIRSETSMLDDLLNIMQMGRKLEMYVLLAAQRPEEIIISRIREYVQYRLCLRCASPEDSREVLRRIDAAALPASIPGRGYLLHGDNQLDLFQAARVTLPFIQDQMASAQAQLNSLLSLPFKGK</sequence>
<keyword evidence="4" id="KW-0812">Transmembrane</keyword>
<evidence type="ECO:0000313" key="7">
    <source>
        <dbReference type="Proteomes" id="UP000287224"/>
    </source>
</evidence>
<feature type="domain" description="FtsK" evidence="5">
    <location>
        <begin position="579"/>
        <end position="755"/>
    </location>
</feature>
<keyword evidence="7" id="KW-1185">Reference proteome</keyword>
<evidence type="ECO:0000256" key="2">
    <source>
        <dbReference type="ARBA" id="ARBA00022840"/>
    </source>
</evidence>
<dbReference type="InterPro" id="IPR027417">
    <property type="entry name" value="P-loop_NTPase"/>
</dbReference>
<feature type="transmembrane region" description="Helical" evidence="4">
    <location>
        <begin position="55"/>
        <end position="72"/>
    </location>
</feature>
<evidence type="ECO:0000256" key="3">
    <source>
        <dbReference type="PROSITE-ProRule" id="PRU00289"/>
    </source>
</evidence>
<dbReference type="PROSITE" id="PS50901">
    <property type="entry name" value="FTSK"/>
    <property type="match status" value="1"/>
</dbReference>
<dbReference type="SUPFAM" id="SSF52540">
    <property type="entry name" value="P-loop containing nucleoside triphosphate hydrolases"/>
    <property type="match status" value="1"/>
</dbReference>
<protein>
    <recommendedName>
        <fullName evidence="5">FtsK domain-containing protein</fullName>
    </recommendedName>
</protein>
<comment type="caution">
    <text evidence="6">The sequence shown here is derived from an EMBL/GenBank/DDBJ whole genome shotgun (WGS) entry which is preliminary data.</text>
</comment>
<dbReference type="Pfam" id="PF01580">
    <property type="entry name" value="FtsK_SpoIIIE"/>
    <property type="match status" value="1"/>
</dbReference>
<gene>
    <name evidence="6" type="ORF">KDAU_27030</name>
</gene>
<keyword evidence="1 3" id="KW-0547">Nucleotide-binding</keyword>
<dbReference type="AlphaFoldDB" id="A0A401ZES7"/>
<proteinExistence type="predicted"/>
<dbReference type="GO" id="GO:0005524">
    <property type="term" value="F:ATP binding"/>
    <property type="evidence" value="ECO:0007669"/>
    <property type="project" value="UniProtKB-UniRule"/>
</dbReference>
<evidence type="ECO:0000259" key="5">
    <source>
        <dbReference type="PROSITE" id="PS50901"/>
    </source>
</evidence>
<dbReference type="EMBL" id="BIFQ01000001">
    <property type="protein sequence ID" value="GCE05374.1"/>
    <property type="molecule type" value="Genomic_DNA"/>
</dbReference>